<dbReference type="GO" id="GO:0003942">
    <property type="term" value="F:N-acetyl-gamma-glutamyl-phosphate reductase activity"/>
    <property type="evidence" value="ECO:0007669"/>
    <property type="project" value="UniProtKB-UniRule"/>
</dbReference>
<dbReference type="Gene3D" id="3.40.50.720">
    <property type="entry name" value="NAD(P)-binding Rossmann-like Domain"/>
    <property type="match status" value="1"/>
</dbReference>
<dbReference type="GO" id="GO:0070401">
    <property type="term" value="F:NADP+ binding"/>
    <property type="evidence" value="ECO:0007669"/>
    <property type="project" value="InterPro"/>
</dbReference>
<evidence type="ECO:0000256" key="6">
    <source>
        <dbReference type="ARBA" id="ARBA00050557"/>
    </source>
</evidence>
<comment type="function">
    <text evidence="7">Catalyzes the NADPH-dependent reduction of N-acetyl-5-glutamyl phosphate to yield N-acetyl-L-glutamate 5-semialdehyde.</text>
</comment>
<dbReference type="GO" id="GO:0005737">
    <property type="term" value="C:cytoplasm"/>
    <property type="evidence" value="ECO:0007669"/>
    <property type="project" value="UniProtKB-SubCell"/>
</dbReference>
<reference evidence="11" key="1">
    <citation type="submission" date="2019-11" db="EMBL/GenBank/DDBJ databases">
        <title>Isolation and characterization of two novel species in the genus Thiomicrorhabdus.</title>
        <authorList>
            <person name="Mochizuki J."/>
            <person name="Kojima H."/>
            <person name="Fukui M."/>
        </authorList>
    </citation>
    <scope>NUCLEOTIDE SEQUENCE [LARGE SCALE GENOMIC DNA]</scope>
    <source>
        <strain evidence="11">aks77</strain>
    </source>
</reference>
<dbReference type="RefSeq" id="WP_173273807.1">
    <property type="nucleotide sequence ID" value="NZ_AP021889.1"/>
</dbReference>
<dbReference type="CDD" id="cd23934">
    <property type="entry name" value="AGPR_1_C"/>
    <property type="match status" value="1"/>
</dbReference>
<dbReference type="SUPFAM" id="SSF51735">
    <property type="entry name" value="NAD(P)-binding Rossmann-fold domains"/>
    <property type="match status" value="1"/>
</dbReference>
<dbReference type="HAMAP" id="MF_00150">
    <property type="entry name" value="ArgC_type1"/>
    <property type="match status" value="1"/>
</dbReference>
<keyword evidence="4 7" id="KW-0521">NADP</keyword>
<dbReference type="PANTHER" id="PTHR32338">
    <property type="entry name" value="N-ACETYL-GAMMA-GLUTAMYL-PHOSPHATE REDUCTASE, CHLOROPLASTIC-RELATED-RELATED"/>
    <property type="match status" value="1"/>
</dbReference>
<comment type="catalytic activity">
    <reaction evidence="6 7">
        <text>N-acetyl-L-glutamate 5-semialdehyde + phosphate + NADP(+) = N-acetyl-L-glutamyl 5-phosphate + NADPH + H(+)</text>
        <dbReference type="Rhea" id="RHEA:21588"/>
        <dbReference type="ChEBI" id="CHEBI:15378"/>
        <dbReference type="ChEBI" id="CHEBI:29123"/>
        <dbReference type="ChEBI" id="CHEBI:43474"/>
        <dbReference type="ChEBI" id="CHEBI:57783"/>
        <dbReference type="ChEBI" id="CHEBI:57936"/>
        <dbReference type="ChEBI" id="CHEBI:58349"/>
        <dbReference type="EC" id="1.2.1.38"/>
    </reaction>
</comment>
<comment type="pathway">
    <text evidence="1 7">Amino-acid biosynthesis; L-arginine biosynthesis; N(2)-acetyl-L-ornithine from L-glutamate: step 3/4.</text>
</comment>
<dbReference type="UniPathway" id="UPA00068">
    <property type="reaction ID" value="UER00108"/>
</dbReference>
<comment type="similarity">
    <text evidence="7">Belongs to the NAGSA dehydrogenase family. Type 1 subfamily.</text>
</comment>
<organism evidence="10 11">
    <name type="scientific">Thiosulfatimonas sediminis</name>
    <dbReference type="NCBI Taxonomy" id="2675054"/>
    <lineage>
        <taxon>Bacteria</taxon>
        <taxon>Pseudomonadati</taxon>
        <taxon>Pseudomonadota</taxon>
        <taxon>Gammaproteobacteria</taxon>
        <taxon>Thiotrichales</taxon>
        <taxon>Piscirickettsiaceae</taxon>
        <taxon>Thiosulfatimonas</taxon>
    </lineage>
</organism>
<dbReference type="CDD" id="cd17895">
    <property type="entry name" value="AGPR_1_N"/>
    <property type="match status" value="1"/>
</dbReference>
<evidence type="ECO:0000256" key="7">
    <source>
        <dbReference type="HAMAP-Rule" id="MF_00150"/>
    </source>
</evidence>
<evidence type="ECO:0000259" key="9">
    <source>
        <dbReference type="SMART" id="SM00859"/>
    </source>
</evidence>
<dbReference type="InterPro" id="IPR023013">
    <property type="entry name" value="AGPR_AS"/>
</dbReference>
<dbReference type="Pfam" id="PF01118">
    <property type="entry name" value="Semialdhyde_dh"/>
    <property type="match status" value="1"/>
</dbReference>
<dbReference type="KEGG" id="tse:THMIRHAS_21820"/>
<dbReference type="Proteomes" id="UP000501726">
    <property type="component" value="Chromosome"/>
</dbReference>
<dbReference type="AlphaFoldDB" id="A0A6F8PXG2"/>
<sequence>MQKVKVGIVGGTGYTGVELLRILAAHPQAEVTMITSRSEEGVALADMYPNLRGHYDLRFSVPDSAQLKTCDIVFFATPHGVAMSMAAELTDAGVKIIDLAADFRIENLTVWSKWYGMEHTEASLFDKVAYGLPEYYREQIKQAQIIANPGCYPTSTMLGALPLLKNNLVDVNNIIVDGKSGVSGAGKGANVAMLGAEMSESFKAYGVAGHRHLPEMKEKMAQIGGREVGLTFVPHLVPMIRGMENTIYATMTSEMSQAQLQELYEETYKDEPFVDVMPAGSLPETRMVKGSNMCRIAIYRPVGSSQVVVTSVIDNLVKGAAGQAVQNMNILFGIDETMGLQQVALLP</sequence>
<dbReference type="PANTHER" id="PTHR32338:SF10">
    <property type="entry name" value="N-ACETYL-GAMMA-GLUTAMYL-PHOSPHATE REDUCTASE, CHLOROPLASTIC-RELATED"/>
    <property type="match status" value="1"/>
</dbReference>
<keyword evidence="2 7" id="KW-0055">Arginine biosynthesis</keyword>
<dbReference type="FunFam" id="3.30.360.10:FF:000014">
    <property type="entry name" value="N-acetyl-gamma-glutamyl-phosphate reductase"/>
    <property type="match status" value="1"/>
</dbReference>
<name>A0A6F8PXG2_9GAMM</name>
<evidence type="ECO:0000256" key="8">
    <source>
        <dbReference type="PROSITE-ProRule" id="PRU10010"/>
    </source>
</evidence>
<feature type="domain" description="Semialdehyde dehydrogenase NAD-binding" evidence="9">
    <location>
        <begin position="5"/>
        <end position="143"/>
    </location>
</feature>
<dbReference type="InterPro" id="IPR000534">
    <property type="entry name" value="Semialdehyde_DH_NAD-bd"/>
</dbReference>
<dbReference type="GO" id="GO:0006526">
    <property type="term" value="P:L-arginine biosynthetic process"/>
    <property type="evidence" value="ECO:0007669"/>
    <property type="project" value="UniProtKB-UniRule"/>
</dbReference>
<keyword evidence="7" id="KW-0963">Cytoplasm</keyword>
<dbReference type="InterPro" id="IPR000706">
    <property type="entry name" value="AGPR_type-1"/>
</dbReference>
<evidence type="ECO:0000256" key="3">
    <source>
        <dbReference type="ARBA" id="ARBA00022605"/>
    </source>
</evidence>
<dbReference type="InterPro" id="IPR050085">
    <property type="entry name" value="AGPR"/>
</dbReference>
<dbReference type="GO" id="GO:0051287">
    <property type="term" value="F:NAD binding"/>
    <property type="evidence" value="ECO:0007669"/>
    <property type="project" value="InterPro"/>
</dbReference>
<evidence type="ECO:0000256" key="1">
    <source>
        <dbReference type="ARBA" id="ARBA00004862"/>
    </source>
</evidence>
<feature type="active site" evidence="7 8">
    <location>
        <position position="151"/>
    </location>
</feature>
<dbReference type="Gene3D" id="3.30.360.10">
    <property type="entry name" value="Dihydrodipicolinate Reductase, domain 2"/>
    <property type="match status" value="1"/>
</dbReference>
<protein>
    <recommendedName>
        <fullName evidence="7">N-acetyl-gamma-glutamyl-phosphate reductase</fullName>
        <shortName evidence="7">AGPR</shortName>
        <ecNumber evidence="7">1.2.1.38</ecNumber>
    </recommendedName>
    <alternativeName>
        <fullName evidence="7">N-acetyl-glutamate semialdehyde dehydrogenase</fullName>
        <shortName evidence="7">NAGSA dehydrogenase</shortName>
    </alternativeName>
</protein>
<evidence type="ECO:0000313" key="11">
    <source>
        <dbReference type="Proteomes" id="UP000501726"/>
    </source>
</evidence>
<dbReference type="Pfam" id="PF22698">
    <property type="entry name" value="Semialdhyde_dhC_1"/>
    <property type="match status" value="1"/>
</dbReference>
<proteinExistence type="inferred from homology"/>
<evidence type="ECO:0000256" key="5">
    <source>
        <dbReference type="ARBA" id="ARBA00023002"/>
    </source>
</evidence>
<keyword evidence="3 7" id="KW-0028">Amino-acid biosynthesis</keyword>
<keyword evidence="11" id="KW-1185">Reference proteome</keyword>
<dbReference type="InterPro" id="IPR058924">
    <property type="entry name" value="AGPR_dimerisation_dom"/>
</dbReference>
<evidence type="ECO:0000256" key="4">
    <source>
        <dbReference type="ARBA" id="ARBA00022857"/>
    </source>
</evidence>
<dbReference type="EC" id="1.2.1.38" evidence="7"/>
<gene>
    <name evidence="7 10" type="primary">argC</name>
    <name evidence="10" type="ORF">THMIRHAS_21820</name>
</gene>
<evidence type="ECO:0000256" key="2">
    <source>
        <dbReference type="ARBA" id="ARBA00022571"/>
    </source>
</evidence>
<evidence type="ECO:0000313" key="10">
    <source>
        <dbReference type="EMBL" id="BBP46809.1"/>
    </source>
</evidence>
<comment type="subcellular location">
    <subcellularLocation>
        <location evidence="7">Cytoplasm</location>
    </subcellularLocation>
</comment>
<dbReference type="NCBIfam" id="TIGR01850">
    <property type="entry name" value="argC"/>
    <property type="match status" value="1"/>
</dbReference>
<dbReference type="SUPFAM" id="SSF55347">
    <property type="entry name" value="Glyceraldehyde-3-phosphate dehydrogenase-like, C-terminal domain"/>
    <property type="match status" value="1"/>
</dbReference>
<dbReference type="EMBL" id="AP021889">
    <property type="protein sequence ID" value="BBP46809.1"/>
    <property type="molecule type" value="Genomic_DNA"/>
</dbReference>
<accession>A0A6F8PXG2</accession>
<dbReference type="SMART" id="SM00859">
    <property type="entry name" value="Semialdhyde_dh"/>
    <property type="match status" value="1"/>
</dbReference>
<dbReference type="InterPro" id="IPR036291">
    <property type="entry name" value="NAD(P)-bd_dom_sf"/>
</dbReference>
<keyword evidence="5 7" id="KW-0560">Oxidoreductase</keyword>
<dbReference type="PROSITE" id="PS01224">
    <property type="entry name" value="ARGC"/>
    <property type="match status" value="1"/>
</dbReference>